<keyword evidence="4" id="KW-1185">Reference proteome</keyword>
<comment type="caution">
    <text evidence="3">The sequence shown here is derived from an EMBL/GenBank/DDBJ whole genome shotgun (WGS) entry which is preliminary data.</text>
</comment>
<dbReference type="InterPro" id="IPR036047">
    <property type="entry name" value="F-box-like_dom_sf"/>
</dbReference>
<evidence type="ECO:0000313" key="4">
    <source>
        <dbReference type="Proteomes" id="UP000623467"/>
    </source>
</evidence>
<dbReference type="InterPro" id="IPR045338">
    <property type="entry name" value="DUF6535"/>
</dbReference>
<sequence length="1222" mass="136564">MSTLQLEGNDIHGQNLATGHEVRGLHVPTEIFAEIFVLCLPTSRFVVPSLTAAPLAVSGVCRRWRDAALSTPLLWKSLFLDGNKLVAPESGYIDFCRYWLSRAGPSPLSLSLVAPSASEDFVRPLIDLVRDLSQQWQDIELKLGDLRQTLTFPPREYPLLEKISIVSPVGGFLASFQNAPKLREASVSPYTAHIHLPRHQLTAFGSQNMDVAPFWGFIRDAPNLVECNLALRECGPSTLRSSVLSLLELRSRALTLGSTGHRPYTLNVVPMGLLNCLATPALKNLALSCPYCDSMTYGPIEDITPIPPFVSRSGFQLHTLSISFFQTIAPTLVNCLRAVPSLVHLKLKPVEIDLAHLLIQLRSNQLLPQLEFLHLVFPFDNITVDGATVSLAASLLHIRWSLFRGAQLQSFRLAHETDTSWFAEALVAHRDFDRLGAEGMFRSIPARAQWPPWAKWHAGNTQHARHRCSICFRRLGAAAQIGSSTVPDRLLEVPSFFIGNFVLSLFSCAAFRVTARSGGGRNDFECNRRMNATSGRSCCWKRISGDATDPPSLFADVNEEAVCHQTATIIVPYGLVDGEEGKPLSDNEKLISALQSGFDELIKKQEEQTIRIQRVIEALKPPRSTDTKTAFWESYMKLADEHDKEFHKKHSNDLDTSLIFAGLFSAVSSTFIIQLQPQLASNPSPIVILAQSFLYSSLFITLFTALLAVLGKQWITYYEAAGSRGSTEERGLERQRKFDGLRQWKFDIILQSFPLLLQLAVFLFSAALSSYLWTLHRTIAIIAITLTSSAFTVYVLLLASAVVSADSPFQTPLASLLVWLARLAFRNELRRFFSQALWPAISFLFSLPSKHLLPYFASDVSGKLGSRFVDLYPNNLFVPPSVEIPAVLWILENSTDHRMIEVAANMAVRLQWPLGLNLSPPMARLYETFQSCFEMHPNGSDRNVRPGMIHRAITCGRAYCSLRVVAHTSVRTRFRDMKILPSLEHQLEDPQFRQLLDVVAIAARKPTPLMGPWDDSFAVEWALHTTLRPLCSSPFELESHLKAFLDRFPLGKLSSLNHSGFTNYICLVNCFLSREEVRVASQRDKSSLRLSLLANLFEVLKTATISSDLTARIIHTVQSLDKLAGRMYIREEGPSALRLFVSVIDFCSTFAGTDGWLGVTVSAAKLARVEGQENWRNFQGVWHRNGCFQNVNPRNMDCIYMAIDHVQQSWEQARSGAEDPAT</sequence>
<gene>
    <name evidence="3" type="ORF">MSAN_01053700</name>
</gene>
<keyword evidence="1" id="KW-0812">Transmembrane</keyword>
<dbReference type="Proteomes" id="UP000623467">
    <property type="component" value="Unassembled WGS sequence"/>
</dbReference>
<dbReference type="EMBL" id="JACAZH010000007">
    <property type="protein sequence ID" value="KAF7363954.1"/>
    <property type="molecule type" value="Genomic_DNA"/>
</dbReference>
<feature type="domain" description="DUF6535" evidence="2">
    <location>
        <begin position="678"/>
        <end position="774"/>
    </location>
</feature>
<evidence type="ECO:0000313" key="3">
    <source>
        <dbReference type="EMBL" id="KAF7363954.1"/>
    </source>
</evidence>
<dbReference type="OrthoDB" id="3047348at2759"/>
<feature type="transmembrane region" description="Helical" evidence="1">
    <location>
        <begin position="687"/>
        <end position="710"/>
    </location>
</feature>
<protein>
    <recommendedName>
        <fullName evidence="2">DUF6535 domain-containing protein</fullName>
    </recommendedName>
</protein>
<name>A0A8H7D6C5_9AGAR</name>
<keyword evidence="1" id="KW-0472">Membrane</keyword>
<dbReference type="AlphaFoldDB" id="A0A8H7D6C5"/>
<feature type="transmembrane region" description="Helical" evidence="1">
    <location>
        <begin position="748"/>
        <end position="772"/>
    </location>
</feature>
<feature type="transmembrane region" description="Helical" evidence="1">
    <location>
        <begin position="657"/>
        <end position="675"/>
    </location>
</feature>
<accession>A0A8H7D6C5</accession>
<reference evidence="3" key="1">
    <citation type="submission" date="2020-05" db="EMBL/GenBank/DDBJ databases">
        <title>Mycena genomes resolve the evolution of fungal bioluminescence.</title>
        <authorList>
            <person name="Tsai I.J."/>
        </authorList>
    </citation>
    <scope>NUCLEOTIDE SEQUENCE</scope>
    <source>
        <strain evidence="3">160909Yilan</strain>
    </source>
</reference>
<feature type="transmembrane region" description="Helical" evidence="1">
    <location>
        <begin position="779"/>
        <end position="803"/>
    </location>
</feature>
<proteinExistence type="predicted"/>
<dbReference type="Gene3D" id="1.20.1280.50">
    <property type="match status" value="1"/>
</dbReference>
<evidence type="ECO:0000256" key="1">
    <source>
        <dbReference type="SAM" id="Phobius"/>
    </source>
</evidence>
<dbReference type="Pfam" id="PF20153">
    <property type="entry name" value="DUF6535"/>
    <property type="match status" value="1"/>
</dbReference>
<organism evidence="3 4">
    <name type="scientific">Mycena sanguinolenta</name>
    <dbReference type="NCBI Taxonomy" id="230812"/>
    <lineage>
        <taxon>Eukaryota</taxon>
        <taxon>Fungi</taxon>
        <taxon>Dikarya</taxon>
        <taxon>Basidiomycota</taxon>
        <taxon>Agaricomycotina</taxon>
        <taxon>Agaricomycetes</taxon>
        <taxon>Agaricomycetidae</taxon>
        <taxon>Agaricales</taxon>
        <taxon>Marasmiineae</taxon>
        <taxon>Mycenaceae</taxon>
        <taxon>Mycena</taxon>
    </lineage>
</organism>
<dbReference type="SUPFAM" id="SSF81383">
    <property type="entry name" value="F-box domain"/>
    <property type="match status" value="1"/>
</dbReference>
<keyword evidence="1" id="KW-1133">Transmembrane helix</keyword>
<evidence type="ECO:0000259" key="2">
    <source>
        <dbReference type="Pfam" id="PF20153"/>
    </source>
</evidence>